<proteinExistence type="predicted"/>
<protein>
    <recommendedName>
        <fullName evidence="3">STAS domain-containing protein</fullName>
    </recommendedName>
</protein>
<dbReference type="InterPro" id="IPR050267">
    <property type="entry name" value="Anti-sigma-factor_SerPK"/>
</dbReference>
<dbReference type="InterPro" id="IPR036890">
    <property type="entry name" value="HATPase_C_sf"/>
</dbReference>
<dbReference type="CDD" id="cd16936">
    <property type="entry name" value="HATPase_RsbW-like"/>
    <property type="match status" value="1"/>
</dbReference>
<sequence>MSVDVSTSTEWVGQIPVVHLCGVLDARSYLHVRNAIVKAATDGPKAVVVVIDHLVASSPSAWTVLTSASWLIRQWPGIPLLAVSSSPGRKTELTRNAITRYVPLHATLDDALAAVDIDRHDEGTRLRVRHHRPRSGSALVQMRDLVTDTFEGWGLPECVPAARCIVSVLSGNVLQHTDSDLDLRIEVIGQQIKFAMSDDSDAPAVLREAAATNNVYVSGLAILAALSHSWGSAPTGNGKTVWAVLGPEQYLSMYR</sequence>
<organism evidence="1 2">
    <name type="scientific">Rhodococcoides kyotonense</name>
    <dbReference type="NCBI Taxonomy" id="398843"/>
    <lineage>
        <taxon>Bacteria</taxon>
        <taxon>Bacillati</taxon>
        <taxon>Actinomycetota</taxon>
        <taxon>Actinomycetes</taxon>
        <taxon>Mycobacteriales</taxon>
        <taxon>Nocardiaceae</taxon>
        <taxon>Rhodococcoides</taxon>
    </lineage>
</organism>
<evidence type="ECO:0008006" key="3">
    <source>
        <dbReference type="Google" id="ProtNLM"/>
    </source>
</evidence>
<evidence type="ECO:0000313" key="1">
    <source>
        <dbReference type="EMBL" id="SNT01039.1"/>
    </source>
</evidence>
<dbReference type="OrthoDB" id="4327509at2"/>
<dbReference type="InterPro" id="IPR036513">
    <property type="entry name" value="STAS_dom_sf"/>
</dbReference>
<keyword evidence="2" id="KW-1185">Reference proteome</keyword>
<accession>A0A239J5G7</accession>
<reference evidence="2" key="1">
    <citation type="submission" date="2017-06" db="EMBL/GenBank/DDBJ databases">
        <authorList>
            <person name="Varghese N."/>
            <person name="Submissions S."/>
        </authorList>
    </citation>
    <scope>NUCLEOTIDE SEQUENCE [LARGE SCALE GENOMIC DNA]</scope>
    <source>
        <strain evidence="2">JCM 23211</strain>
    </source>
</reference>
<dbReference type="Proteomes" id="UP000198327">
    <property type="component" value="Unassembled WGS sequence"/>
</dbReference>
<dbReference type="RefSeq" id="WP_141136489.1">
    <property type="nucleotide sequence ID" value="NZ_FZOW01000008.1"/>
</dbReference>
<dbReference type="EMBL" id="FZOW01000008">
    <property type="protein sequence ID" value="SNT01039.1"/>
    <property type="molecule type" value="Genomic_DNA"/>
</dbReference>
<dbReference type="PANTHER" id="PTHR35526:SF3">
    <property type="entry name" value="ANTI-SIGMA-F FACTOR RSBW"/>
    <property type="match status" value="1"/>
</dbReference>
<dbReference type="AlphaFoldDB" id="A0A239J5G7"/>
<gene>
    <name evidence="1" type="ORF">SAMN05421642_10858</name>
</gene>
<name>A0A239J5G7_9NOCA</name>
<dbReference type="SUPFAM" id="SSF52091">
    <property type="entry name" value="SpoIIaa-like"/>
    <property type="match status" value="1"/>
</dbReference>
<dbReference type="Gene3D" id="3.30.750.24">
    <property type="entry name" value="STAS domain"/>
    <property type="match status" value="1"/>
</dbReference>
<dbReference type="PANTHER" id="PTHR35526">
    <property type="entry name" value="ANTI-SIGMA-F FACTOR RSBW-RELATED"/>
    <property type="match status" value="1"/>
</dbReference>
<evidence type="ECO:0000313" key="2">
    <source>
        <dbReference type="Proteomes" id="UP000198327"/>
    </source>
</evidence>
<dbReference type="Gene3D" id="3.30.565.10">
    <property type="entry name" value="Histidine kinase-like ATPase, C-terminal domain"/>
    <property type="match status" value="1"/>
</dbReference>